<gene>
    <name evidence="1" type="ORF">AWC22_00775</name>
</gene>
<name>A0A1X2B069_9MYCO</name>
<evidence type="ECO:0000313" key="1">
    <source>
        <dbReference type="EMBL" id="ORW56984.1"/>
    </source>
</evidence>
<sequence>MPEVVVLGDDLGRRHRRDVDVGDVALEANELAGAGQAGLVKEALVAFGGDESGLFGGFGSVDDGAGFLGIEGRGVAAGPFGRVLPDRPPRFGMLGRDPDRFGSEFDVVDPAAGMFRRDGVDDLSGAWRRQRICTDFT</sequence>
<protein>
    <submittedName>
        <fullName evidence="1">Uncharacterized protein</fullName>
    </submittedName>
</protein>
<reference evidence="1 2" key="1">
    <citation type="submission" date="2016-01" db="EMBL/GenBank/DDBJ databases">
        <title>The new phylogeny of the genus Mycobacterium.</title>
        <authorList>
            <person name="Tarcisio F."/>
            <person name="Conor M."/>
            <person name="Antonella G."/>
            <person name="Elisabetta G."/>
            <person name="Giulia F.S."/>
            <person name="Sara T."/>
            <person name="Anna F."/>
            <person name="Clotilde B."/>
            <person name="Roberto B."/>
            <person name="Veronica D.S."/>
            <person name="Fabio R."/>
            <person name="Monica P."/>
            <person name="Olivier J."/>
            <person name="Enrico T."/>
            <person name="Nicola S."/>
        </authorList>
    </citation>
    <scope>NUCLEOTIDE SEQUENCE [LARGE SCALE GENOMIC DNA]</scope>
    <source>
        <strain evidence="1 2">DSM 45176</strain>
    </source>
</reference>
<dbReference type="EMBL" id="LQPQ01000253">
    <property type="protein sequence ID" value="ORW56984.1"/>
    <property type="molecule type" value="Genomic_DNA"/>
</dbReference>
<dbReference type="AlphaFoldDB" id="A0A1X2B069"/>
<accession>A0A1X2B069</accession>
<organism evidence="1 2">
    <name type="scientific">Mycobacterium riyadhense</name>
    <dbReference type="NCBI Taxonomy" id="486698"/>
    <lineage>
        <taxon>Bacteria</taxon>
        <taxon>Bacillati</taxon>
        <taxon>Actinomycetota</taxon>
        <taxon>Actinomycetes</taxon>
        <taxon>Mycobacteriales</taxon>
        <taxon>Mycobacteriaceae</taxon>
        <taxon>Mycobacterium</taxon>
    </lineage>
</organism>
<keyword evidence="2" id="KW-1185">Reference proteome</keyword>
<dbReference type="Proteomes" id="UP000193087">
    <property type="component" value="Unassembled WGS sequence"/>
</dbReference>
<proteinExistence type="predicted"/>
<evidence type="ECO:0000313" key="2">
    <source>
        <dbReference type="Proteomes" id="UP000193087"/>
    </source>
</evidence>
<comment type="caution">
    <text evidence="1">The sequence shown here is derived from an EMBL/GenBank/DDBJ whole genome shotgun (WGS) entry which is preliminary data.</text>
</comment>